<evidence type="ECO:0000313" key="3">
    <source>
        <dbReference type="EMBL" id="AOS65057.1"/>
    </source>
</evidence>
<feature type="transmembrane region" description="Helical" evidence="2">
    <location>
        <begin position="102"/>
        <end position="129"/>
    </location>
</feature>
<keyword evidence="2" id="KW-0812">Transmembrane</keyword>
<gene>
    <name evidence="3" type="ORF">TL08_21350</name>
</gene>
<keyword evidence="4" id="KW-1185">Reference proteome</keyword>
<feature type="transmembrane region" description="Helical" evidence="2">
    <location>
        <begin position="62"/>
        <end position="81"/>
    </location>
</feature>
<dbReference type="Proteomes" id="UP000095210">
    <property type="component" value="Chromosome"/>
</dbReference>
<keyword evidence="2" id="KW-0472">Membrane</keyword>
<feature type="transmembrane region" description="Helical" evidence="2">
    <location>
        <begin position="184"/>
        <end position="205"/>
    </location>
</feature>
<keyword evidence="2" id="KW-1133">Transmembrane helix</keyword>
<proteinExistence type="predicted"/>
<reference evidence="4" key="1">
    <citation type="submission" date="2016-03" db="EMBL/GenBank/DDBJ databases">
        <title>Complete genome sequence of the type strain Actinoalloteichus hymeniacidonis DSM 45092.</title>
        <authorList>
            <person name="Schaffert L."/>
            <person name="Albersmeier A."/>
            <person name="Winkler A."/>
            <person name="Kalinowski J."/>
            <person name="Zotchev S."/>
            <person name="Ruckert C."/>
        </authorList>
    </citation>
    <scope>NUCLEOTIDE SEQUENCE [LARGE SCALE GENOMIC DNA]</scope>
    <source>
        <strain evidence="4">HPA177(T) (DSM 45092(T))</strain>
    </source>
</reference>
<dbReference type="EMBL" id="CP014859">
    <property type="protein sequence ID" value="AOS65057.1"/>
    <property type="molecule type" value="Genomic_DNA"/>
</dbReference>
<evidence type="ECO:0000256" key="2">
    <source>
        <dbReference type="SAM" id="Phobius"/>
    </source>
</evidence>
<dbReference type="KEGG" id="ahm:TL08_21350"/>
<dbReference type="AlphaFoldDB" id="A0AAC9N0G8"/>
<sequence>MAANRPAIQPVVGAVDDPGAEPDARDSPSEGPGGWIAKLGVALRRRPSPPFVPQDSVFPGRWVGGIACILGPLAVLTAVLLRAPFHFFFPQQLAAFAEHRGLMVASSSLFTVGMLLLVPAVVMLASSIAATHPRLARWGALSAVAGLCVRHFHAGVDHLAFRLVDVQGLEVAHQAVADSYAADYVLAVPMPLIMVGWVLLAVGAFRSGTFGLTRSIALGSTAALMIGVLKGTNLVSILVVTGLCVALVPFGIMVLRTGSRPTPRTIAGYSGLTILVLLVLWFLGTAG</sequence>
<feature type="region of interest" description="Disordered" evidence="1">
    <location>
        <begin position="1"/>
        <end position="34"/>
    </location>
</feature>
<protein>
    <submittedName>
        <fullName evidence="3">Uncharacterized protein</fullName>
    </submittedName>
</protein>
<name>A0AAC9N0G8_9PSEU</name>
<accession>A0AAC9N0G8</accession>
<dbReference type="RefSeq" id="WP_157421223.1">
    <property type="nucleotide sequence ID" value="NZ_CP014859.1"/>
</dbReference>
<feature type="transmembrane region" description="Helical" evidence="2">
    <location>
        <begin position="235"/>
        <end position="254"/>
    </location>
</feature>
<evidence type="ECO:0000256" key="1">
    <source>
        <dbReference type="SAM" id="MobiDB-lite"/>
    </source>
</evidence>
<evidence type="ECO:0000313" key="4">
    <source>
        <dbReference type="Proteomes" id="UP000095210"/>
    </source>
</evidence>
<feature type="transmembrane region" description="Helical" evidence="2">
    <location>
        <begin position="212"/>
        <end position="229"/>
    </location>
</feature>
<feature type="transmembrane region" description="Helical" evidence="2">
    <location>
        <begin position="266"/>
        <end position="284"/>
    </location>
</feature>
<organism evidence="3 4">
    <name type="scientific">Actinoalloteichus hymeniacidonis</name>
    <dbReference type="NCBI Taxonomy" id="340345"/>
    <lineage>
        <taxon>Bacteria</taxon>
        <taxon>Bacillati</taxon>
        <taxon>Actinomycetota</taxon>
        <taxon>Actinomycetes</taxon>
        <taxon>Pseudonocardiales</taxon>
        <taxon>Pseudonocardiaceae</taxon>
        <taxon>Actinoalloteichus</taxon>
    </lineage>
</organism>